<dbReference type="AlphaFoldDB" id="A0A2M7BN02"/>
<dbReference type="EMBL" id="PEVB01000098">
    <property type="protein sequence ID" value="PIV06835.1"/>
    <property type="molecule type" value="Genomic_DNA"/>
</dbReference>
<proteinExistence type="predicted"/>
<organism evidence="1 2">
    <name type="scientific">Candidatus Shapirobacteria bacterium CG03_land_8_20_14_0_80_35_14</name>
    <dbReference type="NCBI Taxonomy" id="1974878"/>
    <lineage>
        <taxon>Bacteria</taxon>
        <taxon>Candidatus Shapironibacteriota</taxon>
    </lineage>
</organism>
<name>A0A2M7BN02_9BACT</name>
<comment type="caution">
    <text evidence="1">The sequence shown here is derived from an EMBL/GenBank/DDBJ whole genome shotgun (WGS) entry which is preliminary data.</text>
</comment>
<sequence length="86" mass="9714">MPLDPEKVNKLLADKALIESLSISRLSELLPFDEVMKIAVSRDGYENRHNYAPTPPDVMRLPRLRFLGEEDLIASAKAMAISSFRD</sequence>
<evidence type="ECO:0000313" key="1">
    <source>
        <dbReference type="EMBL" id="PIV06835.1"/>
    </source>
</evidence>
<reference evidence="2" key="1">
    <citation type="submission" date="2017-09" db="EMBL/GenBank/DDBJ databases">
        <title>Depth-based differentiation of microbial function through sediment-hosted aquifers and enrichment of novel symbionts in the deep terrestrial subsurface.</title>
        <authorList>
            <person name="Probst A.J."/>
            <person name="Ladd B."/>
            <person name="Jarett J.K."/>
            <person name="Geller-Mcgrath D.E."/>
            <person name="Sieber C.M.K."/>
            <person name="Emerson J.B."/>
            <person name="Anantharaman K."/>
            <person name="Thomas B.C."/>
            <person name="Malmstrom R."/>
            <person name="Stieglmeier M."/>
            <person name="Klingl A."/>
            <person name="Woyke T."/>
            <person name="Ryan C.M."/>
            <person name="Banfield J.F."/>
        </authorList>
    </citation>
    <scope>NUCLEOTIDE SEQUENCE [LARGE SCALE GENOMIC DNA]</scope>
</reference>
<dbReference type="Proteomes" id="UP000229191">
    <property type="component" value="Unassembled WGS sequence"/>
</dbReference>
<gene>
    <name evidence="1" type="ORF">COS53_03605</name>
</gene>
<protein>
    <submittedName>
        <fullName evidence="1">Uncharacterized protein</fullName>
    </submittedName>
</protein>
<accession>A0A2M7BN02</accession>
<evidence type="ECO:0000313" key="2">
    <source>
        <dbReference type="Proteomes" id="UP000229191"/>
    </source>
</evidence>